<dbReference type="SUPFAM" id="SSF52047">
    <property type="entry name" value="RNI-like"/>
    <property type="match status" value="1"/>
</dbReference>
<sequence length="422" mass="48155">MIFCFGPKVTVHALPDDVLADIFEYCVPWSSVDGLKNNAFPSHSSFDTTQPPWTISHVCSNWRAVILSLPRLWSTVRILNVQRFRAVDPRHVTFAQQLKLVFKRSEPMLLSLSFRTDRGLYNTQVLPVLLATMSRWKCLRFERTFPNRFHEVFNRKSLPLLTHLSVSFCKKPTGHTILDTPSLRYFEEENCDGLNLLEVPWAQITHYGCDGRNLGHATRMLDLRSLHVRDVGSVSITQVAPSTLAKLTNVYIVDADHKPWDLASITIPWLLSHFHLPSMRTLACTSVSIEDAQLDGIVNLSLSLTKRYSGLGDEIFDFLHSAPNIETLHIAGPYVLNTLLRSTDDNEEPILQKLRYLHATHTHVWDTDNLDPAVVIQHMQELGAPIELLSIYQERDVPKEHREISGVRVVYHSDREFPRPAA</sequence>
<reference evidence="1 2" key="1">
    <citation type="journal article" date="2015" name="Fungal Genet. Biol.">
        <title>Evolution of novel wood decay mechanisms in Agaricales revealed by the genome sequences of Fistulina hepatica and Cylindrobasidium torrendii.</title>
        <authorList>
            <person name="Floudas D."/>
            <person name="Held B.W."/>
            <person name="Riley R."/>
            <person name="Nagy L.G."/>
            <person name="Koehler G."/>
            <person name="Ransdell A.S."/>
            <person name="Younus H."/>
            <person name="Chow J."/>
            <person name="Chiniquy J."/>
            <person name="Lipzen A."/>
            <person name="Tritt A."/>
            <person name="Sun H."/>
            <person name="Haridas S."/>
            <person name="LaButti K."/>
            <person name="Ohm R.A."/>
            <person name="Kues U."/>
            <person name="Blanchette R.A."/>
            <person name="Grigoriev I.V."/>
            <person name="Minto R.E."/>
            <person name="Hibbett D.S."/>
        </authorList>
    </citation>
    <scope>NUCLEOTIDE SEQUENCE [LARGE SCALE GENOMIC DNA]</scope>
    <source>
        <strain evidence="1 2">FP15055 ss-10</strain>
    </source>
</reference>
<evidence type="ECO:0000313" key="1">
    <source>
        <dbReference type="EMBL" id="KIY62684.1"/>
    </source>
</evidence>
<dbReference type="InterPro" id="IPR032675">
    <property type="entry name" value="LRR_dom_sf"/>
</dbReference>
<dbReference type="Gene3D" id="1.20.1280.50">
    <property type="match status" value="1"/>
</dbReference>
<accession>A0A0D7AXU2</accession>
<dbReference type="Proteomes" id="UP000054007">
    <property type="component" value="Unassembled WGS sequence"/>
</dbReference>
<dbReference type="PANTHER" id="PTHR38926">
    <property type="entry name" value="F-BOX DOMAIN CONTAINING PROTEIN, EXPRESSED"/>
    <property type="match status" value="1"/>
</dbReference>
<organism evidence="1 2">
    <name type="scientific">Cylindrobasidium torrendii FP15055 ss-10</name>
    <dbReference type="NCBI Taxonomy" id="1314674"/>
    <lineage>
        <taxon>Eukaryota</taxon>
        <taxon>Fungi</taxon>
        <taxon>Dikarya</taxon>
        <taxon>Basidiomycota</taxon>
        <taxon>Agaricomycotina</taxon>
        <taxon>Agaricomycetes</taxon>
        <taxon>Agaricomycetidae</taxon>
        <taxon>Agaricales</taxon>
        <taxon>Marasmiineae</taxon>
        <taxon>Physalacriaceae</taxon>
        <taxon>Cylindrobasidium</taxon>
    </lineage>
</organism>
<dbReference type="Gene3D" id="3.80.10.10">
    <property type="entry name" value="Ribonuclease Inhibitor"/>
    <property type="match status" value="1"/>
</dbReference>
<protein>
    <submittedName>
        <fullName evidence="1">Uncharacterized protein</fullName>
    </submittedName>
</protein>
<dbReference type="PANTHER" id="PTHR38926:SF5">
    <property type="entry name" value="F-BOX AND LEUCINE-RICH REPEAT PROTEIN 6"/>
    <property type="match status" value="1"/>
</dbReference>
<evidence type="ECO:0000313" key="2">
    <source>
        <dbReference type="Proteomes" id="UP000054007"/>
    </source>
</evidence>
<name>A0A0D7AXU2_9AGAR</name>
<proteinExistence type="predicted"/>
<dbReference type="STRING" id="1314674.A0A0D7AXU2"/>
<gene>
    <name evidence="1" type="ORF">CYLTODRAFT_426725</name>
</gene>
<dbReference type="OrthoDB" id="3139399at2759"/>
<dbReference type="EMBL" id="KN880757">
    <property type="protein sequence ID" value="KIY62684.1"/>
    <property type="molecule type" value="Genomic_DNA"/>
</dbReference>
<keyword evidence="2" id="KW-1185">Reference proteome</keyword>
<dbReference type="AlphaFoldDB" id="A0A0D7AXU2"/>